<dbReference type="GO" id="GO:0006351">
    <property type="term" value="P:DNA-templated transcription"/>
    <property type="evidence" value="ECO:0007669"/>
    <property type="project" value="InterPro"/>
</dbReference>
<dbReference type="GO" id="GO:0008270">
    <property type="term" value="F:zinc ion binding"/>
    <property type="evidence" value="ECO:0007669"/>
    <property type="project" value="UniProtKB-KW"/>
</dbReference>
<comment type="similarity">
    <text evidence="8">Belongs to the pacC/RIM101 family.</text>
</comment>
<dbReference type="SMART" id="SM00066">
    <property type="entry name" value="GAL4"/>
    <property type="match status" value="1"/>
</dbReference>
<dbReference type="Pfam" id="PF04082">
    <property type="entry name" value="Fungal_trans"/>
    <property type="match status" value="1"/>
</dbReference>
<evidence type="ECO:0000256" key="1">
    <source>
        <dbReference type="ARBA" id="ARBA00022723"/>
    </source>
</evidence>
<dbReference type="EMBL" id="LCWV01000003">
    <property type="protein sequence ID" value="PWI74498.1"/>
    <property type="molecule type" value="Genomic_DNA"/>
</dbReference>
<proteinExistence type="inferred from homology"/>
<dbReference type="InterPro" id="IPR013087">
    <property type="entry name" value="Znf_C2H2_type"/>
</dbReference>
<reference evidence="14 15" key="1">
    <citation type="journal article" date="2016" name="Front. Microbiol.">
        <title>Genome and transcriptome sequences reveal the specific parasitism of the nematophagous Purpureocillium lilacinum 36-1.</title>
        <authorList>
            <person name="Xie J."/>
            <person name="Li S."/>
            <person name="Mo C."/>
            <person name="Xiao X."/>
            <person name="Peng D."/>
            <person name="Wang G."/>
            <person name="Xiao Y."/>
        </authorList>
    </citation>
    <scope>NUCLEOTIDE SEQUENCE [LARGE SCALE GENOMIC DNA]</scope>
    <source>
        <strain evidence="14 15">36-1</strain>
    </source>
</reference>
<dbReference type="Pfam" id="PF12146">
    <property type="entry name" value="Hydrolase_4"/>
    <property type="match status" value="1"/>
</dbReference>
<dbReference type="InterPro" id="IPR001138">
    <property type="entry name" value="Zn2Cys6_DnaBD"/>
</dbReference>
<evidence type="ECO:0000313" key="15">
    <source>
        <dbReference type="Proteomes" id="UP000245956"/>
    </source>
</evidence>
<dbReference type="GO" id="GO:0000981">
    <property type="term" value="F:DNA-binding transcription factor activity, RNA polymerase II-specific"/>
    <property type="evidence" value="ECO:0007669"/>
    <property type="project" value="InterPro"/>
</dbReference>
<keyword evidence="7" id="KW-0539">Nucleus</keyword>
<dbReference type="Pfam" id="PF00096">
    <property type="entry name" value="zf-C2H2"/>
    <property type="match status" value="2"/>
</dbReference>
<dbReference type="PRINTS" id="PR00111">
    <property type="entry name" value="ABHYDROLASE"/>
</dbReference>
<dbReference type="Pfam" id="PF00172">
    <property type="entry name" value="Zn_clus"/>
    <property type="match status" value="1"/>
</dbReference>
<accession>A0A2U3EJ13</accession>
<dbReference type="GO" id="GO:0005634">
    <property type="term" value="C:nucleus"/>
    <property type="evidence" value="ECO:0007669"/>
    <property type="project" value="UniProtKB-ARBA"/>
</dbReference>
<dbReference type="Gene3D" id="3.30.160.60">
    <property type="entry name" value="Classic Zinc Finger"/>
    <property type="match status" value="2"/>
</dbReference>
<evidence type="ECO:0000256" key="11">
    <source>
        <dbReference type="SAM" id="MobiDB-lite"/>
    </source>
</evidence>
<dbReference type="SUPFAM" id="SSF57701">
    <property type="entry name" value="Zn2/Cys6 DNA-binding domain"/>
    <property type="match status" value="1"/>
</dbReference>
<keyword evidence="4" id="KW-0862">Zinc</keyword>
<dbReference type="PROSITE" id="PS00463">
    <property type="entry name" value="ZN2_CY6_FUNGAL_1"/>
    <property type="match status" value="1"/>
</dbReference>
<dbReference type="InterPro" id="IPR029058">
    <property type="entry name" value="AB_hydrolase_fold"/>
</dbReference>
<feature type="domain" description="C2H2-type" evidence="13">
    <location>
        <begin position="122"/>
        <end position="149"/>
    </location>
</feature>
<evidence type="ECO:0000256" key="4">
    <source>
        <dbReference type="ARBA" id="ARBA00022833"/>
    </source>
</evidence>
<dbReference type="InterPro" id="IPR000073">
    <property type="entry name" value="AB_hydrolase_1"/>
</dbReference>
<evidence type="ECO:0000259" key="13">
    <source>
        <dbReference type="PROSITE" id="PS50157"/>
    </source>
</evidence>
<dbReference type="GO" id="GO:0003677">
    <property type="term" value="F:DNA binding"/>
    <property type="evidence" value="ECO:0007669"/>
    <property type="project" value="InterPro"/>
</dbReference>
<keyword evidence="6" id="KW-0804">Transcription</keyword>
<evidence type="ECO:0000256" key="5">
    <source>
        <dbReference type="ARBA" id="ARBA00023015"/>
    </source>
</evidence>
<keyword evidence="3 10" id="KW-0863">Zinc-finger</keyword>
<feature type="compositionally biased region" description="Polar residues" evidence="11">
    <location>
        <begin position="103"/>
        <end position="117"/>
    </location>
</feature>
<name>A0A2U3EJ13_PURLI</name>
<evidence type="ECO:0000313" key="14">
    <source>
        <dbReference type="EMBL" id="PWI74498.1"/>
    </source>
</evidence>
<feature type="domain" description="C2H2-type" evidence="13">
    <location>
        <begin position="150"/>
        <end position="177"/>
    </location>
</feature>
<dbReference type="InterPro" id="IPR022742">
    <property type="entry name" value="Hydrolase_4"/>
</dbReference>
<evidence type="ECO:0000256" key="3">
    <source>
        <dbReference type="ARBA" id="ARBA00022771"/>
    </source>
</evidence>
<dbReference type="Gene3D" id="3.40.50.1820">
    <property type="entry name" value="alpha/beta hydrolase"/>
    <property type="match status" value="1"/>
</dbReference>
<evidence type="ECO:0000256" key="7">
    <source>
        <dbReference type="ARBA" id="ARBA00023242"/>
    </source>
</evidence>
<dbReference type="PANTHER" id="PTHR47660">
    <property type="entry name" value="TRANSCRIPTION FACTOR WITH C2H2 AND ZN(2)-CYS(6) DNA BINDING DOMAIN (EUROFUNG)-RELATED-RELATED"/>
    <property type="match status" value="1"/>
</dbReference>
<evidence type="ECO:0000259" key="12">
    <source>
        <dbReference type="PROSITE" id="PS50048"/>
    </source>
</evidence>
<keyword evidence="5" id="KW-0805">Transcription regulation</keyword>
<dbReference type="PANTHER" id="PTHR47660:SF2">
    <property type="entry name" value="TRANSCRIPTION FACTOR WITH C2H2 AND ZN(2)-CYS(6) DNA BINDING DOMAIN (EUROFUNG)"/>
    <property type="match status" value="1"/>
</dbReference>
<keyword evidence="2" id="KW-0677">Repeat</keyword>
<evidence type="ECO:0000256" key="9">
    <source>
        <dbReference type="ARBA" id="ARBA00039490"/>
    </source>
</evidence>
<dbReference type="PROSITE" id="PS50157">
    <property type="entry name" value="ZINC_FINGER_C2H2_2"/>
    <property type="match status" value="2"/>
</dbReference>
<organism evidence="14 15">
    <name type="scientific">Purpureocillium lilacinum</name>
    <name type="common">Paecilomyces lilacinus</name>
    <dbReference type="NCBI Taxonomy" id="33203"/>
    <lineage>
        <taxon>Eukaryota</taxon>
        <taxon>Fungi</taxon>
        <taxon>Dikarya</taxon>
        <taxon>Ascomycota</taxon>
        <taxon>Pezizomycotina</taxon>
        <taxon>Sordariomycetes</taxon>
        <taxon>Hypocreomycetidae</taxon>
        <taxon>Hypocreales</taxon>
        <taxon>Ophiocordycipitaceae</taxon>
        <taxon>Purpureocillium</taxon>
    </lineage>
</organism>
<evidence type="ECO:0000256" key="2">
    <source>
        <dbReference type="ARBA" id="ARBA00022737"/>
    </source>
</evidence>
<feature type="region of interest" description="Disordered" evidence="11">
    <location>
        <begin position="49"/>
        <end position="117"/>
    </location>
</feature>
<dbReference type="InterPro" id="IPR036236">
    <property type="entry name" value="Znf_C2H2_sf"/>
</dbReference>
<dbReference type="Proteomes" id="UP000245956">
    <property type="component" value="Unassembled WGS sequence"/>
</dbReference>
<keyword evidence="1" id="KW-0479">Metal-binding</keyword>
<comment type="caution">
    <text evidence="14">The sequence shown here is derived from an EMBL/GenBank/DDBJ whole genome shotgun (WGS) entry which is preliminary data.</text>
</comment>
<evidence type="ECO:0000256" key="8">
    <source>
        <dbReference type="ARBA" id="ARBA00038089"/>
    </source>
</evidence>
<feature type="compositionally biased region" description="Polar residues" evidence="11">
    <location>
        <begin position="275"/>
        <end position="300"/>
    </location>
</feature>
<feature type="region of interest" description="Disordered" evidence="11">
    <location>
        <begin position="242"/>
        <end position="314"/>
    </location>
</feature>
<dbReference type="SMART" id="SM00355">
    <property type="entry name" value="ZnF_C2H2"/>
    <property type="match status" value="2"/>
</dbReference>
<protein>
    <recommendedName>
        <fullName evidence="9">pH-response transcription factor pacC/RIM101</fullName>
    </recommendedName>
</protein>
<evidence type="ECO:0000256" key="6">
    <source>
        <dbReference type="ARBA" id="ARBA00023163"/>
    </source>
</evidence>
<evidence type="ECO:0000256" key="10">
    <source>
        <dbReference type="PROSITE-ProRule" id="PRU00042"/>
    </source>
</evidence>
<dbReference type="SUPFAM" id="SSF57667">
    <property type="entry name" value="beta-beta-alpha zinc fingers"/>
    <property type="match status" value="1"/>
</dbReference>
<dbReference type="FunFam" id="3.30.160.60:FF:000340">
    <property type="entry name" value="zinc finger protein 473 isoform X1"/>
    <property type="match status" value="1"/>
</dbReference>
<feature type="compositionally biased region" description="Low complexity" evidence="11">
    <location>
        <begin position="257"/>
        <end position="269"/>
    </location>
</feature>
<dbReference type="CDD" id="cd00067">
    <property type="entry name" value="GAL4"/>
    <property type="match status" value="1"/>
</dbReference>
<gene>
    <name evidence="14" type="ORF">PCL_07812</name>
</gene>
<dbReference type="InterPro" id="IPR007219">
    <property type="entry name" value="XnlR_reg_dom"/>
</dbReference>
<feature type="compositionally biased region" description="Low complexity" evidence="11">
    <location>
        <begin position="78"/>
        <end position="95"/>
    </location>
</feature>
<dbReference type="PROSITE" id="PS50048">
    <property type="entry name" value="ZN2_CY6_FUNGAL_2"/>
    <property type="match status" value="1"/>
</dbReference>
<feature type="domain" description="Zn(2)-C6 fungal-type" evidence="12">
    <location>
        <begin position="195"/>
        <end position="224"/>
    </location>
</feature>
<sequence length="1649" mass="181661">MAGPSLSHILDPPQPIAHVTGLDTSSDFPHHTALAAAVPVPVPVSVPVPGPGTGSAGNSLGLTPSQPHVVHAPMHGNSSVSPPSVPPASSGAGAALRPPPDQTPTRHGTASSTKSHAGNNLYACRDCGRSYSRPEHLVRHVQTHTLGRRFVCEICQKSFARKDLLRRHVANHDNDTPQKRRRTTSSPGAGRVTQACRPCAVARVKCDETKPCRRCVNRKLSCVASEAGSAAAMHLVHLSATAHTTAREPSQSNTTVGAGDAPDSSSPASLGQGRSVPSVSTSGPEATTTKSTPLSQSASCQLDEGRLSTPDTGADQGKALIHLTQLPDANIAAANAQTYRQAFEQTNALPNAIMDMNRSPFFDFLRDVLYEQPLDAQRMPDSQGLAVLDFCDNANLELTEIDFGLLDHWNMDGMAEGTLPAQDVVTHGEHSAEIAQMRQSLVQAWTESPWRWDPKNNDTGYQEQGLLAVPAKEMSSAQFQESRKRLERVVAEKLEQPTRDRVLAILLSTCYQNAATANRVAASFPTVEVMDTLVHIFLASQACQVDEWIHFPTFRLNEQWPEWVAMAAAMGASLTPVPTLRKFGFAVQEAVRITIPGRFEENNTAIQRLGLVQSLILLQDHGLWSGNRRKMEIAECHLVIPVTMMRYRGKFQRSKYPVTAVDVTDEGEVLEQKWKHWVEMEQWKRLVFHCYIREAQTSMTTLTNPCLSYSELTLPLPESRDLWFAENALEWKRRYLEKNAGHQKRPPSVGDLFHDVHLLTQNHARLDVQYSISIFLHGFWALILEYRQLSSVHKTRSYANSLGGNPNLLLDSRHQELVKDLQSFQLIASGWRDMSPREHLLLNLLMMNLHVSLDDMQLFSGKEGEDQARRIYPVLQQWATSSESRSAVWCAAQVLRYARYFPQDHLKDFYAVAVHHAALTLWTYGVVVRALRRQRTPSQHQSEAIYLDGSDSIAIQRFIGFDQGRPLINAPAVRGMVREASIHDPRACMEIAQDVLRSNFTRGQELPPLVENLCQIIQQLGAAAWASGPFKRPMDAGLGMFAPVPALRMQSCHVTPRDSTHGIYRVHAPGRSRVDATSGMSKPWCLMWRPQPRQPGEAELPQAPDARRLRPTDTRQACHRSETVWCCLSFAPGPVLPCLRFRAHYVIPVVAPRLAAWRLHVHPTWAARGRPPCCLVQSIAALRARQLTSTFFLRITRVLVALSLSRERARSLRRRAGSKPKREGHCCCLLLAAAMDVAASVGVGGGGGGGGGGSGSTLRWWWWWSPSAATALVTTTAIATASLLVLARATLWPRRQRVLRSPLRTVIPRASSEELRRLVYQPDEFPGARDVDTPYGSVRVYEFGPEDGEKVLFVHGISTSCITLTRIARALADRGCRVMLYDLFGRGFSDGVGDLPHDERLYSSQILCVLASSPLAWTGHGAFRLVGYSLGGGIAVHFANAFPRLVSSLVLLAPAGLIRPESFGALTRFVFSSGAVPETILARITKQRLQRPIAASRLSKNAASASASASESAPAAADVVAVAAAEATDLHPSSKHTPLEDRVLEYVRWMVVHHEGFVPAFMSCIRFAPLTEQHDEWRRLAARAPGTTAVLLAEADEIIDVDDYTRDGLVLAGGKDNVVWRVLPGSHDFVMTHVDEIMKELDALWGMKA</sequence>
<dbReference type="Gene3D" id="4.10.240.10">
    <property type="entry name" value="Zn(2)-C6 fungal-type DNA-binding domain"/>
    <property type="match status" value="1"/>
</dbReference>
<dbReference type="InterPro" id="IPR036864">
    <property type="entry name" value="Zn2-C6_fun-type_DNA-bd_sf"/>
</dbReference>
<dbReference type="SUPFAM" id="SSF53474">
    <property type="entry name" value="alpha/beta-Hydrolases"/>
    <property type="match status" value="1"/>
</dbReference>
<feature type="region of interest" description="Disordered" evidence="11">
    <location>
        <begin position="170"/>
        <end position="192"/>
    </location>
</feature>
<feature type="compositionally biased region" description="Polar residues" evidence="11">
    <location>
        <begin position="242"/>
        <end position="256"/>
    </location>
</feature>
<dbReference type="PROSITE" id="PS00028">
    <property type="entry name" value="ZINC_FINGER_C2H2_1"/>
    <property type="match status" value="2"/>
</dbReference>